<proteinExistence type="predicted"/>
<name>A0A1I7YDB1_9BILA</name>
<dbReference type="WBParaSite" id="L893_g15168.t1">
    <property type="protein sequence ID" value="L893_g15168.t1"/>
    <property type="gene ID" value="L893_g15168"/>
</dbReference>
<accession>A0A1I7YDB1</accession>
<dbReference type="AlphaFoldDB" id="A0A1I7YDB1"/>
<evidence type="ECO:0000313" key="2">
    <source>
        <dbReference type="WBParaSite" id="L893_g15168.t1"/>
    </source>
</evidence>
<organism evidence="1 2">
    <name type="scientific">Steinernema glaseri</name>
    <dbReference type="NCBI Taxonomy" id="37863"/>
    <lineage>
        <taxon>Eukaryota</taxon>
        <taxon>Metazoa</taxon>
        <taxon>Ecdysozoa</taxon>
        <taxon>Nematoda</taxon>
        <taxon>Chromadorea</taxon>
        <taxon>Rhabditida</taxon>
        <taxon>Tylenchina</taxon>
        <taxon>Panagrolaimomorpha</taxon>
        <taxon>Strongyloidoidea</taxon>
        <taxon>Steinernematidae</taxon>
        <taxon>Steinernema</taxon>
    </lineage>
</organism>
<evidence type="ECO:0000313" key="1">
    <source>
        <dbReference type="Proteomes" id="UP000095287"/>
    </source>
</evidence>
<sequence length="284" mass="32919">MFIHMRAPFTIKHQIPCTVHNRTEMGVMLNDESLQDTDSHPARLFAPVSNMNGVPVVFYERLCDILDDRHVSVARHLSGYCGKLSQSVYDFRVTYSGVVEGGIEKEQHLLTRQGDKVRRPELIDAVPKKFVRRVNIHLMDAEEENVSRTLVKRYPNSFYHFTIYSSSINKAWADFASTLQRLKTFYSHRSRSMRSTVVRDLLKFWSEDNAKLRGKNLLLKGRCEGAVDQLEEFLLHRASTQSKKTFYHYIEGEGEELRVLHISFGDNKELSLRREATWTGIAFC</sequence>
<protein>
    <submittedName>
        <fullName evidence="2">SUI1 domain-containing protein</fullName>
    </submittedName>
</protein>
<keyword evidence="1" id="KW-1185">Reference proteome</keyword>
<dbReference type="Proteomes" id="UP000095287">
    <property type="component" value="Unplaced"/>
</dbReference>
<reference evidence="2" key="1">
    <citation type="submission" date="2016-11" db="UniProtKB">
        <authorList>
            <consortium name="WormBaseParasite"/>
        </authorList>
    </citation>
    <scope>IDENTIFICATION</scope>
</reference>